<dbReference type="STRING" id="455432.AWN90_11485"/>
<keyword evidence="2" id="KW-0812">Transmembrane</keyword>
<name>A0A164HG53_9NOCA</name>
<reference evidence="3 4" key="1">
    <citation type="submission" date="2016-04" db="EMBL/GenBank/DDBJ databases">
        <authorList>
            <person name="Evans L.H."/>
            <person name="Alamgir A."/>
            <person name="Owens N."/>
            <person name="Weber N.D."/>
            <person name="Virtaneva K."/>
            <person name="Barbian K."/>
            <person name="Babar A."/>
            <person name="Rosenke K."/>
        </authorList>
    </citation>
    <scope>NUCLEOTIDE SEQUENCE [LARGE SCALE GENOMIC DNA]</scope>
    <source>
        <strain evidence="3 4">IFM 0406</strain>
    </source>
</reference>
<protein>
    <submittedName>
        <fullName evidence="3">Uncharacterized protein</fullName>
    </submittedName>
</protein>
<evidence type="ECO:0000256" key="1">
    <source>
        <dbReference type="SAM" id="Coils"/>
    </source>
</evidence>
<sequence>MSDLGPTDHPVLLWATIAAGAAGTASLIWARLAPAGSFFWNLRVKLIQRRQQIEAEAAALNDQRNEMLIAQIAALKEQVDNLLRELTQTQKDLAEARAEIMALRAQLSR</sequence>
<gene>
    <name evidence="3" type="ORF">AWN90_11485</name>
</gene>
<organism evidence="3 4">
    <name type="scientific">Nocardia terpenica</name>
    <dbReference type="NCBI Taxonomy" id="455432"/>
    <lineage>
        <taxon>Bacteria</taxon>
        <taxon>Bacillati</taxon>
        <taxon>Actinomycetota</taxon>
        <taxon>Actinomycetes</taxon>
        <taxon>Mycobacteriales</taxon>
        <taxon>Nocardiaceae</taxon>
        <taxon>Nocardia</taxon>
    </lineage>
</organism>
<feature type="coiled-coil region" evidence="1">
    <location>
        <begin position="43"/>
        <end position="106"/>
    </location>
</feature>
<feature type="transmembrane region" description="Helical" evidence="2">
    <location>
        <begin position="12"/>
        <end position="40"/>
    </location>
</feature>
<dbReference type="AlphaFoldDB" id="A0A164HG53"/>
<dbReference type="RefSeq" id="WP_067580130.1">
    <property type="nucleotide sequence ID" value="NZ_JABMCZ010000002.1"/>
</dbReference>
<proteinExistence type="predicted"/>
<comment type="caution">
    <text evidence="3">The sequence shown here is derived from an EMBL/GenBank/DDBJ whole genome shotgun (WGS) entry which is preliminary data.</text>
</comment>
<accession>A0A164HG53</accession>
<keyword evidence="1" id="KW-0175">Coiled coil</keyword>
<dbReference type="EMBL" id="LWGR01000021">
    <property type="protein sequence ID" value="KZM68484.1"/>
    <property type="molecule type" value="Genomic_DNA"/>
</dbReference>
<keyword evidence="4" id="KW-1185">Reference proteome</keyword>
<keyword evidence="2" id="KW-1133">Transmembrane helix</keyword>
<evidence type="ECO:0000313" key="4">
    <source>
        <dbReference type="Proteomes" id="UP000076512"/>
    </source>
</evidence>
<evidence type="ECO:0000256" key="2">
    <source>
        <dbReference type="SAM" id="Phobius"/>
    </source>
</evidence>
<evidence type="ECO:0000313" key="3">
    <source>
        <dbReference type="EMBL" id="KZM68484.1"/>
    </source>
</evidence>
<dbReference type="Proteomes" id="UP000076512">
    <property type="component" value="Unassembled WGS sequence"/>
</dbReference>
<keyword evidence="2" id="KW-0472">Membrane</keyword>